<evidence type="ECO:0000256" key="1">
    <source>
        <dbReference type="SAM" id="Phobius"/>
    </source>
</evidence>
<dbReference type="Proteomes" id="UP001629392">
    <property type="component" value="Unassembled WGS sequence"/>
</dbReference>
<gene>
    <name evidence="2" type="ORF">PQQ73_28035</name>
</gene>
<evidence type="ECO:0000313" key="2">
    <source>
        <dbReference type="EMBL" id="MFM0720169.1"/>
    </source>
</evidence>
<sequence length="65" mass="6636">MKPGSTLAGGEGGALFSSSLWQAVSAIAAIITTATVRIGEATREALREAGQTLIVEVIFAVSVIF</sequence>
<feature type="transmembrane region" description="Helical" evidence="1">
    <location>
        <begin position="20"/>
        <end position="38"/>
    </location>
</feature>
<accession>A0ABW9EM36</accession>
<comment type="caution">
    <text evidence="2">The sequence shown here is derived from an EMBL/GenBank/DDBJ whole genome shotgun (WGS) entry which is preliminary data.</text>
</comment>
<keyword evidence="1" id="KW-0812">Transmembrane</keyword>
<protein>
    <submittedName>
        <fullName evidence="2">Uncharacterized protein</fullName>
    </submittedName>
</protein>
<keyword evidence="1" id="KW-1133">Transmembrane helix</keyword>
<proteinExistence type="predicted"/>
<keyword evidence="3" id="KW-1185">Reference proteome</keyword>
<keyword evidence="1" id="KW-0472">Membrane</keyword>
<dbReference type="RefSeq" id="WP_408149083.1">
    <property type="nucleotide sequence ID" value="NZ_JAQQCJ010000024.1"/>
</dbReference>
<evidence type="ECO:0000313" key="3">
    <source>
        <dbReference type="Proteomes" id="UP001629392"/>
    </source>
</evidence>
<reference evidence="2 3" key="1">
    <citation type="journal article" date="2024" name="Chem. Sci.">
        <title>Discovery of megapolipeptins by genome mining of a Burkholderiales bacteria collection.</title>
        <authorList>
            <person name="Paulo B.S."/>
            <person name="Recchia M.J.J."/>
            <person name="Lee S."/>
            <person name="Fergusson C.H."/>
            <person name="Romanowski S.B."/>
            <person name="Hernandez A."/>
            <person name="Krull N."/>
            <person name="Liu D.Y."/>
            <person name="Cavanagh H."/>
            <person name="Bos A."/>
            <person name="Gray C.A."/>
            <person name="Murphy B.T."/>
            <person name="Linington R.G."/>
            <person name="Eustaquio A.S."/>
        </authorList>
    </citation>
    <scope>NUCLEOTIDE SEQUENCE [LARGE SCALE GENOMIC DNA]</scope>
    <source>
        <strain evidence="2 3">RL17-350-BIC-E</strain>
    </source>
</reference>
<name>A0ABW9EM36_9BURK</name>
<organism evidence="2 3">
    <name type="scientific">Paraburkholderia strydomiana</name>
    <dbReference type="NCBI Taxonomy" id="1245417"/>
    <lineage>
        <taxon>Bacteria</taxon>
        <taxon>Pseudomonadati</taxon>
        <taxon>Pseudomonadota</taxon>
        <taxon>Betaproteobacteria</taxon>
        <taxon>Burkholderiales</taxon>
        <taxon>Burkholderiaceae</taxon>
        <taxon>Paraburkholderia</taxon>
    </lineage>
</organism>
<dbReference type="EMBL" id="JAQQCL010000027">
    <property type="protein sequence ID" value="MFM0720169.1"/>
    <property type="molecule type" value="Genomic_DNA"/>
</dbReference>